<dbReference type="InterPro" id="IPR026873">
    <property type="entry name" value="Ptb1"/>
</dbReference>
<dbReference type="KEGG" id="ehx:EMIHUDRAFT_62247"/>
<comment type="similarity">
    <text evidence="1 9">Belongs to the protein prenyltransferase subunit beta family.</text>
</comment>
<reference evidence="12" key="2">
    <citation type="submission" date="2024-10" db="UniProtKB">
        <authorList>
            <consortium name="EnsemblProtists"/>
        </authorList>
    </citation>
    <scope>IDENTIFICATION</scope>
</reference>
<feature type="compositionally biased region" description="Basic residues" evidence="10">
    <location>
        <begin position="337"/>
        <end position="364"/>
    </location>
</feature>
<dbReference type="HOGENOM" id="CLU_028946_3_0_1"/>
<dbReference type="STRING" id="2903.R1BCS2"/>
<proteinExistence type="inferred from homology"/>
<comment type="cofactor">
    <cofactor evidence="9">
        <name>Zn(2+)</name>
        <dbReference type="ChEBI" id="CHEBI:29105"/>
    </cofactor>
    <text evidence="9">Binds 1 zinc ion per subunit.</text>
</comment>
<dbReference type="PANTHER" id="PTHR11774:SF11">
    <property type="entry name" value="GERANYLGERANYL TRANSFERASE TYPE-2 SUBUNIT BETA"/>
    <property type="match status" value="1"/>
</dbReference>
<evidence type="ECO:0000256" key="2">
    <source>
        <dbReference type="ARBA" id="ARBA00011355"/>
    </source>
</evidence>
<reference evidence="13" key="1">
    <citation type="journal article" date="2013" name="Nature">
        <title>Pan genome of the phytoplankton Emiliania underpins its global distribution.</title>
        <authorList>
            <person name="Read B.A."/>
            <person name="Kegel J."/>
            <person name="Klute M.J."/>
            <person name="Kuo A."/>
            <person name="Lefebvre S.C."/>
            <person name="Maumus F."/>
            <person name="Mayer C."/>
            <person name="Miller J."/>
            <person name="Monier A."/>
            <person name="Salamov A."/>
            <person name="Young J."/>
            <person name="Aguilar M."/>
            <person name="Claverie J.M."/>
            <person name="Frickenhaus S."/>
            <person name="Gonzalez K."/>
            <person name="Herman E.K."/>
            <person name="Lin Y.C."/>
            <person name="Napier J."/>
            <person name="Ogata H."/>
            <person name="Sarno A.F."/>
            <person name="Shmutz J."/>
            <person name="Schroeder D."/>
            <person name="de Vargas C."/>
            <person name="Verret F."/>
            <person name="von Dassow P."/>
            <person name="Valentin K."/>
            <person name="Van de Peer Y."/>
            <person name="Wheeler G."/>
            <person name="Dacks J.B."/>
            <person name="Delwiche C.F."/>
            <person name="Dyhrman S.T."/>
            <person name="Glockner G."/>
            <person name="John U."/>
            <person name="Richards T."/>
            <person name="Worden A.Z."/>
            <person name="Zhang X."/>
            <person name="Grigoriev I.V."/>
            <person name="Allen A.E."/>
            <person name="Bidle K."/>
            <person name="Borodovsky M."/>
            <person name="Bowler C."/>
            <person name="Brownlee C."/>
            <person name="Cock J.M."/>
            <person name="Elias M."/>
            <person name="Gladyshev V.N."/>
            <person name="Groth M."/>
            <person name="Guda C."/>
            <person name="Hadaegh A."/>
            <person name="Iglesias-Rodriguez M.D."/>
            <person name="Jenkins J."/>
            <person name="Jones B.M."/>
            <person name="Lawson T."/>
            <person name="Leese F."/>
            <person name="Lindquist E."/>
            <person name="Lobanov A."/>
            <person name="Lomsadze A."/>
            <person name="Malik S.B."/>
            <person name="Marsh M.E."/>
            <person name="Mackinder L."/>
            <person name="Mock T."/>
            <person name="Mueller-Roeber B."/>
            <person name="Pagarete A."/>
            <person name="Parker M."/>
            <person name="Probert I."/>
            <person name="Quesneville H."/>
            <person name="Raines C."/>
            <person name="Rensing S.A."/>
            <person name="Riano-Pachon D.M."/>
            <person name="Richier S."/>
            <person name="Rokitta S."/>
            <person name="Shiraiwa Y."/>
            <person name="Soanes D.M."/>
            <person name="van der Giezen M."/>
            <person name="Wahlund T.M."/>
            <person name="Williams B."/>
            <person name="Wilson W."/>
            <person name="Wolfe G."/>
            <person name="Wurch L.L."/>
        </authorList>
    </citation>
    <scope>NUCLEOTIDE SEQUENCE</scope>
</reference>
<accession>A0A0D3I752</accession>
<evidence type="ECO:0000256" key="3">
    <source>
        <dbReference type="ARBA" id="ARBA00022602"/>
    </source>
</evidence>
<dbReference type="EnsemblProtists" id="EOD07087">
    <property type="protein sequence ID" value="EOD07087"/>
    <property type="gene ID" value="EMIHUDRAFT_62247"/>
</dbReference>
<organism evidence="12 13">
    <name type="scientific">Emiliania huxleyi (strain CCMP1516)</name>
    <dbReference type="NCBI Taxonomy" id="280463"/>
    <lineage>
        <taxon>Eukaryota</taxon>
        <taxon>Haptista</taxon>
        <taxon>Haptophyta</taxon>
        <taxon>Prymnesiophyceae</taxon>
        <taxon>Isochrysidales</taxon>
        <taxon>Noelaerhabdaceae</taxon>
        <taxon>Emiliania</taxon>
    </lineage>
</organism>
<dbReference type="GO" id="GO:0046872">
    <property type="term" value="F:metal ion binding"/>
    <property type="evidence" value="ECO:0007669"/>
    <property type="project" value="UniProtKB-KW"/>
</dbReference>
<keyword evidence="13" id="KW-1185">Reference proteome</keyword>
<keyword evidence="6" id="KW-0677">Repeat</keyword>
<dbReference type="PANTHER" id="PTHR11774">
    <property type="entry name" value="GERANYLGERANYL TRANSFERASE TYPE BETA SUBUNIT"/>
    <property type="match status" value="1"/>
</dbReference>
<dbReference type="GO" id="GO:0005968">
    <property type="term" value="C:Rab-protein geranylgeranyltransferase complex"/>
    <property type="evidence" value="ECO:0007669"/>
    <property type="project" value="UniProtKB-UniRule"/>
</dbReference>
<dbReference type="GO" id="GO:0004663">
    <property type="term" value="F:Rab geranylgeranyltransferase activity"/>
    <property type="evidence" value="ECO:0007669"/>
    <property type="project" value="UniProtKB-UniRule"/>
</dbReference>
<evidence type="ECO:0000256" key="1">
    <source>
        <dbReference type="ARBA" id="ARBA00010497"/>
    </source>
</evidence>
<keyword evidence="3 9" id="KW-0637">Prenyltransferase</keyword>
<dbReference type="InterPro" id="IPR045089">
    <property type="entry name" value="PGGT1B-like"/>
</dbReference>
<evidence type="ECO:0000256" key="8">
    <source>
        <dbReference type="ARBA" id="ARBA00047658"/>
    </source>
</evidence>
<evidence type="ECO:0000256" key="7">
    <source>
        <dbReference type="ARBA" id="ARBA00022833"/>
    </source>
</evidence>
<dbReference type="InterPro" id="IPR008930">
    <property type="entry name" value="Terpenoid_cyclase/PrenylTrfase"/>
</dbReference>
<feature type="domain" description="Prenyltransferase alpha-alpha toroid" evidence="11">
    <location>
        <begin position="10"/>
        <end position="308"/>
    </location>
</feature>
<dbReference type="GeneID" id="17253241"/>
<dbReference type="FunFam" id="1.50.10.20:FF:000012">
    <property type="entry name" value="Geranylgeranyl transferase type-2 subunit beta"/>
    <property type="match status" value="1"/>
</dbReference>
<dbReference type="AlphaFoldDB" id="A0A0D3I752"/>
<evidence type="ECO:0000256" key="6">
    <source>
        <dbReference type="ARBA" id="ARBA00022737"/>
    </source>
</evidence>
<dbReference type="EC" id="2.5.1.60" evidence="9"/>
<dbReference type="RefSeq" id="XP_005759516.1">
    <property type="nucleotide sequence ID" value="XM_005759459.1"/>
</dbReference>
<dbReference type="OMA" id="VKRCQCP"/>
<protein>
    <recommendedName>
        <fullName evidence="9">Geranylgeranyl transferase type-2 subunit beta</fullName>
        <ecNumber evidence="9">2.5.1.60</ecNumber>
    </recommendedName>
</protein>
<dbReference type="PaxDb" id="2903-EOD07087"/>
<dbReference type="eggNOG" id="KOG0366">
    <property type="taxonomic scope" value="Eukaryota"/>
</dbReference>
<comment type="catalytic activity">
    <reaction evidence="8 9">
        <text>geranylgeranyl diphosphate + L-cysteinyl-[protein] = S-geranylgeranyl-L-cysteinyl-[protein] + diphosphate</text>
        <dbReference type="Rhea" id="RHEA:21240"/>
        <dbReference type="Rhea" id="RHEA-COMP:10131"/>
        <dbReference type="Rhea" id="RHEA-COMP:11537"/>
        <dbReference type="ChEBI" id="CHEBI:29950"/>
        <dbReference type="ChEBI" id="CHEBI:33019"/>
        <dbReference type="ChEBI" id="CHEBI:57533"/>
        <dbReference type="ChEBI" id="CHEBI:86021"/>
        <dbReference type="EC" id="2.5.1.60"/>
    </reaction>
</comment>
<evidence type="ECO:0000256" key="5">
    <source>
        <dbReference type="ARBA" id="ARBA00022723"/>
    </source>
</evidence>
<dbReference type="Proteomes" id="UP000013827">
    <property type="component" value="Unassembled WGS sequence"/>
</dbReference>
<dbReference type="InterPro" id="IPR001330">
    <property type="entry name" value="Prenyltrans"/>
</dbReference>
<keyword evidence="5 9" id="KW-0479">Metal-binding</keyword>
<keyword evidence="4 9" id="KW-0808">Transferase</keyword>
<comment type="subunit">
    <text evidence="2">Heterodimer of an alpha and a beta subunit.</text>
</comment>
<keyword evidence="7 9" id="KW-0862">Zinc</keyword>
<evidence type="ECO:0000256" key="4">
    <source>
        <dbReference type="ARBA" id="ARBA00022679"/>
    </source>
</evidence>
<dbReference type="Gene3D" id="1.50.10.20">
    <property type="match status" value="1"/>
</dbReference>
<sequence length="364" mass="39444">MKAVASEPALARALHRSYILRVSSDTDSFEFQVSEHLRLSGVYWGACALHLLGELQSLDAAQVVSFVRSCQRGCGGFGGNLGHDAHMLYTLSAVQVLALFGALHTVDAGRVMRYVASLQRPDGSFAGDEWGEVDTRFSYCALCCASLLGKLGDIDVAAAVRYVRACENFDGGYGCEPGGESHAGQVFTCVGALAIGGELGSVRSEELAWWLCERQTPGGGLNGRPQKARPDADVCYSWWVLSAMCLLRRDGWIDGEALRRFILSCQDEEEGGIADKPGDLPDVFHTFFGERGESIHGTDGVPPIDAAHAMPASVMEQLRAEQALEPSRTLRGASPPRPRRGRPSSVPHRRLQRARAAPRRRQSS</sequence>
<feature type="region of interest" description="Disordered" evidence="10">
    <location>
        <begin position="321"/>
        <end position="364"/>
    </location>
</feature>
<dbReference type="CDD" id="cd02894">
    <property type="entry name" value="GGTase-II"/>
    <property type="match status" value="1"/>
</dbReference>
<evidence type="ECO:0000256" key="9">
    <source>
        <dbReference type="RuleBase" id="RU365076"/>
    </source>
</evidence>
<comment type="function">
    <text evidence="9">Catalyzes the transfer of a geranylgeranyl moiety from geranylgeranyl diphosphate to both cysteines of proteins with the C-terminal sequence -XXCC, -XCXC and -CCXX.</text>
</comment>
<dbReference type="Pfam" id="PF00432">
    <property type="entry name" value="Prenyltrans"/>
    <property type="match status" value="1"/>
</dbReference>
<evidence type="ECO:0000259" key="11">
    <source>
        <dbReference type="Pfam" id="PF00432"/>
    </source>
</evidence>
<evidence type="ECO:0000256" key="10">
    <source>
        <dbReference type="SAM" id="MobiDB-lite"/>
    </source>
</evidence>
<dbReference type="GO" id="GO:0072657">
    <property type="term" value="P:protein localization to membrane"/>
    <property type="evidence" value="ECO:0007669"/>
    <property type="project" value="UniProtKB-ARBA"/>
</dbReference>
<evidence type="ECO:0000313" key="13">
    <source>
        <dbReference type="Proteomes" id="UP000013827"/>
    </source>
</evidence>
<dbReference type="SUPFAM" id="SSF48239">
    <property type="entry name" value="Terpenoid cyclases/Protein prenyltransferases"/>
    <property type="match status" value="1"/>
</dbReference>
<evidence type="ECO:0000313" key="12">
    <source>
        <dbReference type="EnsemblProtists" id="EOD07087"/>
    </source>
</evidence>
<name>A0A0D3I752_EMIH1</name>